<keyword evidence="4" id="KW-1185">Reference proteome</keyword>
<reference evidence="1" key="1">
    <citation type="journal article" date="2022" name="Microorganisms">
        <title>Assembly and Comparison of Ca. Neoehrlichia mikurensis Genomes.</title>
        <authorList>
            <person name="Azagi T."/>
            <person name="Dirks R.P."/>
            <person name="Yebra-Pimentel E.S."/>
            <person name="Schaap P.J."/>
            <person name="Koehorst J.J."/>
            <person name="Esser H.J."/>
            <person name="Sprong H."/>
        </authorList>
    </citation>
    <scope>NUCLEOTIDE SEQUENCE</scope>
    <source>
        <strain evidence="2">18-2804</strain>
        <strain evidence="1">18-2837</strain>
    </source>
</reference>
<dbReference type="Proteomes" id="UP001059822">
    <property type="component" value="Chromosome"/>
</dbReference>
<proteinExistence type="predicted"/>
<dbReference type="AlphaFoldDB" id="A0A9Q9BZ69"/>
<dbReference type="Proteomes" id="UP001059985">
    <property type="component" value="Chromosome"/>
</dbReference>
<dbReference type="EMBL" id="CP089286">
    <property type="protein sequence ID" value="UTO55663.1"/>
    <property type="molecule type" value="Genomic_DNA"/>
</dbReference>
<organism evidence="1 3">
    <name type="scientific">Neoehrlichia mikurensis</name>
    <dbReference type="NCBI Taxonomy" id="89586"/>
    <lineage>
        <taxon>Bacteria</taxon>
        <taxon>Pseudomonadati</taxon>
        <taxon>Pseudomonadota</taxon>
        <taxon>Alphaproteobacteria</taxon>
        <taxon>Rickettsiales</taxon>
        <taxon>Anaplasmataceae</taxon>
        <taxon>Candidatus Neoehrlichia</taxon>
    </lineage>
</organism>
<evidence type="ECO:0000313" key="3">
    <source>
        <dbReference type="Proteomes" id="UP001059822"/>
    </source>
</evidence>
<protein>
    <submittedName>
        <fullName evidence="1">Uncharacterized protein</fullName>
    </submittedName>
</protein>
<evidence type="ECO:0000313" key="2">
    <source>
        <dbReference type="EMBL" id="UTO56583.1"/>
    </source>
</evidence>
<accession>A0A9Q9BZ69</accession>
<evidence type="ECO:0000313" key="1">
    <source>
        <dbReference type="EMBL" id="UTO55663.1"/>
    </source>
</evidence>
<evidence type="ECO:0000313" key="4">
    <source>
        <dbReference type="Proteomes" id="UP001059985"/>
    </source>
</evidence>
<dbReference type="RefSeq" id="WP_254815651.1">
    <property type="nucleotide sequence ID" value="NZ_CP089285.1"/>
</dbReference>
<name>A0A9Q9BZ69_9RICK</name>
<gene>
    <name evidence="2" type="ORF">LUA81_01065</name>
    <name evidence="1" type="ORF">LUA82_01065</name>
</gene>
<sequence length="173" mass="19526">MNRSNTTYDKSADTSTSQNTWLFVTSVIEVEERNFGLQANHHNASLSVSHEGNIEEMLADAMREDVDDKLEEVVYIDNTAHEVVSVKGTSDRAVSLESKVQEAMFIEGKNSVLELYNSRENKNLWSVVTHVIEVEERNFGLQANHHNASLSVSHEGNIEEMLADAMRKMLMIN</sequence>
<dbReference type="EMBL" id="CP089285">
    <property type="protein sequence ID" value="UTO56583.1"/>
    <property type="molecule type" value="Genomic_DNA"/>
</dbReference>